<gene>
    <name evidence="1" type="ORF">ENV41_02650</name>
</gene>
<proteinExistence type="predicted"/>
<dbReference type="EMBL" id="DTGG01000084">
    <property type="protein sequence ID" value="HFZ09016.1"/>
    <property type="molecule type" value="Genomic_DNA"/>
</dbReference>
<organism evidence="1">
    <name type="scientific">candidate division CPR3 bacterium</name>
    <dbReference type="NCBI Taxonomy" id="2268181"/>
    <lineage>
        <taxon>Bacteria</taxon>
        <taxon>Bacteria division CPR3</taxon>
    </lineage>
</organism>
<evidence type="ECO:0000313" key="1">
    <source>
        <dbReference type="EMBL" id="HFZ09016.1"/>
    </source>
</evidence>
<comment type="caution">
    <text evidence="1">The sequence shown here is derived from an EMBL/GenBank/DDBJ whole genome shotgun (WGS) entry which is preliminary data.</text>
</comment>
<name>A0A7V3J9V5_UNCC3</name>
<protein>
    <submittedName>
        <fullName evidence="1">Uncharacterized protein</fullName>
    </submittedName>
</protein>
<accession>A0A7V3J9V5</accession>
<dbReference type="AlphaFoldDB" id="A0A7V3J9V5"/>
<reference evidence="1" key="1">
    <citation type="journal article" date="2020" name="mSystems">
        <title>Genome- and Community-Level Interaction Insights into Carbon Utilization and Element Cycling Functions of Hydrothermarchaeota in Hydrothermal Sediment.</title>
        <authorList>
            <person name="Zhou Z."/>
            <person name="Liu Y."/>
            <person name="Xu W."/>
            <person name="Pan J."/>
            <person name="Luo Z.H."/>
            <person name="Li M."/>
        </authorList>
    </citation>
    <scope>NUCLEOTIDE SEQUENCE [LARGE SCALE GENOMIC DNA]</scope>
    <source>
        <strain evidence="1">SpSt-757</strain>
    </source>
</reference>
<sequence length="71" mass="8200">MRTKCKNKISTSNVSPDVKEFPFSKNDIKEIVKERFNFCRTELGLSKKDARECANRALQAIEMTKKDFGVE</sequence>